<evidence type="ECO:0000256" key="1">
    <source>
        <dbReference type="SAM" id="MobiDB-lite"/>
    </source>
</evidence>
<name>A0AAP2WKJ4_9PSED</name>
<dbReference type="AlphaFoldDB" id="A0AAP2WKJ4"/>
<comment type="caution">
    <text evidence="2">The sequence shown here is derived from an EMBL/GenBank/DDBJ whole genome shotgun (WGS) entry which is preliminary data.</text>
</comment>
<dbReference type="Proteomes" id="UP000814126">
    <property type="component" value="Unassembled WGS sequence"/>
</dbReference>
<organism evidence="2 3">
    <name type="scientific">Pseudomonas poae</name>
    <dbReference type="NCBI Taxonomy" id="200451"/>
    <lineage>
        <taxon>Bacteria</taxon>
        <taxon>Pseudomonadati</taxon>
        <taxon>Pseudomonadota</taxon>
        <taxon>Gammaproteobacteria</taxon>
        <taxon>Pseudomonadales</taxon>
        <taxon>Pseudomonadaceae</taxon>
        <taxon>Pseudomonas</taxon>
    </lineage>
</organism>
<proteinExistence type="predicted"/>
<dbReference type="EMBL" id="WJZX01000242">
    <property type="protein sequence ID" value="MCF5658262.1"/>
    <property type="molecule type" value="Genomic_DNA"/>
</dbReference>
<sequence length="59" mass="6477">MGDSCTQVGEPAVEKTGRPEGLPRTAFIKRLCDQIRYLMDNALASKDALTHDIVWGETA</sequence>
<protein>
    <submittedName>
        <fullName evidence="2">Uncharacterized protein</fullName>
    </submittedName>
</protein>
<reference evidence="2" key="1">
    <citation type="submission" date="2019-11" db="EMBL/GenBank/DDBJ databases">
        <title>Epiphytic Pseudomonas syringae from cherry orchards.</title>
        <authorList>
            <person name="Hulin M.T."/>
        </authorList>
    </citation>
    <scope>NUCLEOTIDE SEQUENCE</scope>
    <source>
        <strain evidence="2">PA-2-1F</strain>
    </source>
</reference>
<evidence type="ECO:0000313" key="3">
    <source>
        <dbReference type="Proteomes" id="UP000814126"/>
    </source>
</evidence>
<evidence type="ECO:0000313" key="2">
    <source>
        <dbReference type="EMBL" id="MCF5658262.1"/>
    </source>
</evidence>
<feature type="region of interest" description="Disordered" evidence="1">
    <location>
        <begin position="1"/>
        <end position="20"/>
    </location>
</feature>
<accession>A0AAP2WKJ4</accession>
<gene>
    <name evidence="2" type="ORF">GIV46_25050</name>
</gene>